<evidence type="ECO:0000313" key="3">
    <source>
        <dbReference type="Proteomes" id="UP001642409"/>
    </source>
</evidence>
<proteinExistence type="predicted"/>
<reference evidence="2 3" key="2">
    <citation type="submission" date="2024-07" db="EMBL/GenBank/DDBJ databases">
        <authorList>
            <person name="Akdeniz Z."/>
        </authorList>
    </citation>
    <scope>NUCLEOTIDE SEQUENCE [LARGE SCALE GENOMIC DNA]</scope>
</reference>
<name>A0AA86PSB6_9EUKA</name>
<dbReference type="AlphaFoldDB" id="A0AA86PSB6"/>
<dbReference type="EMBL" id="CATOUU010000703">
    <property type="protein sequence ID" value="CAI9942618.1"/>
    <property type="molecule type" value="Genomic_DNA"/>
</dbReference>
<gene>
    <name evidence="2" type="ORF">HINF_LOCUS23989</name>
    <name evidence="1" type="ORF">HINF_LOCUS30263</name>
</gene>
<protein>
    <submittedName>
        <fullName evidence="2">Hypothetical_protein</fullName>
    </submittedName>
</protein>
<evidence type="ECO:0000313" key="1">
    <source>
        <dbReference type="EMBL" id="CAI9942618.1"/>
    </source>
</evidence>
<sequence>MQGVYFGNHVEVDKANITTIGSGNSKSRANRYLRAVPHQQLQINTFVVLTTQSLLAISVRLQIHSSKQIKHPLNISNEKIHLCLKRCLGQVLIAGTSGQS</sequence>
<accession>A0AA86PSB6</accession>
<organism evidence="1">
    <name type="scientific">Hexamita inflata</name>
    <dbReference type="NCBI Taxonomy" id="28002"/>
    <lineage>
        <taxon>Eukaryota</taxon>
        <taxon>Metamonada</taxon>
        <taxon>Diplomonadida</taxon>
        <taxon>Hexamitidae</taxon>
        <taxon>Hexamitinae</taxon>
        <taxon>Hexamita</taxon>
    </lineage>
</organism>
<keyword evidence="3" id="KW-1185">Reference proteome</keyword>
<dbReference type="Proteomes" id="UP001642409">
    <property type="component" value="Unassembled WGS sequence"/>
</dbReference>
<comment type="caution">
    <text evidence="1">The sequence shown here is derived from an EMBL/GenBank/DDBJ whole genome shotgun (WGS) entry which is preliminary data.</text>
</comment>
<dbReference type="EMBL" id="CAXDID020000069">
    <property type="protein sequence ID" value="CAL6013854.1"/>
    <property type="molecule type" value="Genomic_DNA"/>
</dbReference>
<evidence type="ECO:0000313" key="2">
    <source>
        <dbReference type="EMBL" id="CAL6013854.1"/>
    </source>
</evidence>
<reference evidence="1" key="1">
    <citation type="submission" date="2023-06" db="EMBL/GenBank/DDBJ databases">
        <authorList>
            <person name="Kurt Z."/>
        </authorList>
    </citation>
    <scope>NUCLEOTIDE SEQUENCE</scope>
</reference>